<dbReference type="InterPro" id="IPR051257">
    <property type="entry name" value="Diverse_CBS-Domain"/>
</dbReference>
<evidence type="ECO:0000313" key="5">
    <source>
        <dbReference type="Proteomes" id="UP000465601"/>
    </source>
</evidence>
<dbReference type="PROSITE" id="PS51371">
    <property type="entry name" value="CBS"/>
    <property type="match status" value="2"/>
</dbReference>
<feature type="domain" description="CBS" evidence="3">
    <location>
        <begin position="7"/>
        <end position="68"/>
    </location>
</feature>
<dbReference type="InterPro" id="IPR046342">
    <property type="entry name" value="CBS_dom_sf"/>
</dbReference>
<dbReference type="PANTHER" id="PTHR43080:SF2">
    <property type="entry name" value="CBS DOMAIN-CONTAINING PROTEIN"/>
    <property type="match status" value="1"/>
</dbReference>
<keyword evidence="1 2" id="KW-0129">CBS domain</keyword>
<dbReference type="Pfam" id="PF00571">
    <property type="entry name" value="CBS"/>
    <property type="match status" value="2"/>
</dbReference>
<comment type="caution">
    <text evidence="4">The sequence shown here is derived from an EMBL/GenBank/DDBJ whole genome shotgun (WGS) entry which is preliminary data.</text>
</comment>
<dbReference type="OrthoDB" id="9790355at2"/>
<dbReference type="Proteomes" id="UP000465601">
    <property type="component" value="Unassembled WGS sequence"/>
</dbReference>
<dbReference type="SUPFAM" id="SSF54631">
    <property type="entry name" value="CBS-domain pair"/>
    <property type="match status" value="1"/>
</dbReference>
<evidence type="ECO:0000259" key="3">
    <source>
        <dbReference type="PROSITE" id="PS51371"/>
    </source>
</evidence>
<name>A0A833HNQ9_9FIRM</name>
<dbReference type="RefSeq" id="WP_151865802.1">
    <property type="nucleotide sequence ID" value="NZ_WBZB01000024.1"/>
</dbReference>
<dbReference type="PANTHER" id="PTHR43080">
    <property type="entry name" value="CBS DOMAIN-CONTAINING PROTEIN CBSX3, MITOCHONDRIAL"/>
    <property type="match status" value="1"/>
</dbReference>
<proteinExistence type="predicted"/>
<gene>
    <name evidence="4" type="ORF">F8153_07810</name>
</gene>
<dbReference type="CDD" id="cd04586">
    <property type="entry name" value="CBS_pair_BON_assoc"/>
    <property type="match status" value="1"/>
</dbReference>
<dbReference type="InterPro" id="IPR000644">
    <property type="entry name" value="CBS_dom"/>
</dbReference>
<dbReference type="AlphaFoldDB" id="A0A833HNQ9"/>
<dbReference type="EMBL" id="WBZB01000024">
    <property type="protein sequence ID" value="KAB3529994.1"/>
    <property type="molecule type" value="Genomic_DNA"/>
</dbReference>
<organism evidence="4 5">
    <name type="scientific">Alkaliphilus serpentinus</name>
    <dbReference type="NCBI Taxonomy" id="1482731"/>
    <lineage>
        <taxon>Bacteria</taxon>
        <taxon>Bacillati</taxon>
        <taxon>Bacillota</taxon>
        <taxon>Clostridia</taxon>
        <taxon>Peptostreptococcales</taxon>
        <taxon>Natronincolaceae</taxon>
        <taxon>Alkaliphilus</taxon>
    </lineage>
</organism>
<evidence type="ECO:0000313" key="4">
    <source>
        <dbReference type="EMBL" id="KAB3529994.1"/>
    </source>
</evidence>
<evidence type="ECO:0000256" key="1">
    <source>
        <dbReference type="ARBA" id="ARBA00023122"/>
    </source>
</evidence>
<feature type="domain" description="CBS" evidence="3">
    <location>
        <begin position="98"/>
        <end position="153"/>
    </location>
</feature>
<accession>A0A833HNQ9</accession>
<evidence type="ECO:0000256" key="2">
    <source>
        <dbReference type="PROSITE-ProRule" id="PRU00703"/>
    </source>
</evidence>
<dbReference type="Gene3D" id="3.10.580.10">
    <property type="entry name" value="CBS-domain"/>
    <property type="match status" value="1"/>
</dbReference>
<protein>
    <submittedName>
        <fullName evidence="4">CBS domain-containing protein</fullName>
    </submittedName>
</protein>
<dbReference type="SMART" id="SM00116">
    <property type="entry name" value="CBS"/>
    <property type="match status" value="2"/>
</dbReference>
<reference evidence="4 5" key="1">
    <citation type="submission" date="2019-10" db="EMBL/GenBank/DDBJ databases">
        <title>Alkaliphilus serpentinus sp. nov. and Alkaliphilus pronyensis sp. nov., two novel anaerobic alkaliphilic species isolated from the serpentinized-hosted hydrothermal field of the Prony Bay (New Caledonia).</title>
        <authorList>
            <person name="Postec A."/>
        </authorList>
    </citation>
    <scope>NUCLEOTIDE SEQUENCE [LARGE SCALE GENOMIC DNA]</scope>
    <source>
        <strain evidence="4 5">LacT</strain>
    </source>
</reference>
<sequence length="154" mass="17453">MLVKEIMTTNVISVNKDSLVGEAIDLMVEHNVSGLPVIDDHRELVGILTETDLVIGSKKFRHIYYYPSFFPLADVYKNNKTIEEKLKKLVETKVEKVMTKKVLVVNEEDSIDNVVSIMAENEVHRVPVVNQGKLVGIISQRDIIKAYGKMKLTK</sequence>
<keyword evidence="5" id="KW-1185">Reference proteome</keyword>